<comment type="caution">
    <text evidence="3">The sequence shown here is derived from an EMBL/GenBank/DDBJ whole genome shotgun (WGS) entry which is preliminary data.</text>
</comment>
<dbReference type="Gene3D" id="2.60.40.10">
    <property type="entry name" value="Immunoglobulins"/>
    <property type="match status" value="1"/>
</dbReference>
<feature type="compositionally biased region" description="Low complexity" evidence="1">
    <location>
        <begin position="502"/>
        <end position="516"/>
    </location>
</feature>
<gene>
    <name evidence="3" type="ORF">OZSIB_3554</name>
</gene>
<feature type="region of interest" description="Disordered" evidence="1">
    <location>
        <begin position="486"/>
        <end position="516"/>
    </location>
</feature>
<dbReference type="AlphaFoldDB" id="A0A367ZPU0"/>
<evidence type="ECO:0000256" key="2">
    <source>
        <dbReference type="SAM" id="SignalP"/>
    </source>
</evidence>
<accession>A0A367ZPU0</accession>
<dbReference type="EMBL" id="QOQW01000008">
    <property type="protein sequence ID" value="RCK80050.1"/>
    <property type="molecule type" value="Genomic_DNA"/>
</dbReference>
<protein>
    <submittedName>
        <fullName evidence="3">T1SS secreted agglutinin RTX</fullName>
    </submittedName>
</protein>
<feature type="chain" id="PRO_5016917640" evidence="2">
    <location>
        <begin position="31"/>
        <end position="782"/>
    </location>
</feature>
<keyword evidence="2" id="KW-0732">Signal</keyword>
<proteinExistence type="predicted"/>
<organism evidence="3 4">
    <name type="scientific">Candidatus Ozemobacter sibiricus</name>
    <dbReference type="NCBI Taxonomy" id="2268124"/>
    <lineage>
        <taxon>Bacteria</taxon>
        <taxon>Candidatus Ozemobacteria</taxon>
        <taxon>Candidatus Ozemobacterales</taxon>
        <taxon>Candidatus Ozemobacteraceae</taxon>
        <taxon>Candidatus Ozemobacter</taxon>
    </lineage>
</organism>
<reference evidence="3 4" key="1">
    <citation type="submission" date="2018-05" db="EMBL/GenBank/DDBJ databases">
        <title>A metagenomic window into the 2 km-deep terrestrial subsurface aquifer revealed taxonomically and functionally diverse microbial community comprising novel uncultured bacterial lineages.</title>
        <authorList>
            <person name="Kadnikov V.V."/>
            <person name="Mardanov A.V."/>
            <person name="Beletsky A.V."/>
            <person name="Banks D."/>
            <person name="Pimenov N.V."/>
            <person name="Frank Y.A."/>
            <person name="Karnachuk O.V."/>
            <person name="Ravin N.V."/>
        </authorList>
    </citation>
    <scope>NUCLEOTIDE SEQUENCE [LARGE SCALE GENOMIC DNA]</scope>
    <source>
        <strain evidence="3">BY5</strain>
    </source>
</reference>
<sequence length="782" mass="81643">MSRRCATGHRSVRILGLALGVILLASTLQAAITNPTCTITTPTDLAKRYNNAQTVTLAASWQGDTPPFAATFKAGGVAIGTANTNGTTANFAISASGLPGESVTFSVSIIETAVVNAPPSPDTPAPGTLLLDRTAPRLELRVTSGAVVSPQTGFNTVTLAFTSDEPLAGPPVFTISPGSWGNPTPASPEAPPYSSNQYTITVPAGTPAGVYTVQVQGFDNTEPASGRNSSTAQTAFQVDAGADGAPVILSCSPRSPFRTESLTLSGSVPAESGAQRVEILEGGSVVATVNVPANTDTWTATISGIAEGNHSYTARRIDPLGNTSPSSAEFPVVADRTPPHEPVLEPLKKPVNTKRVTVRGTAVTDPPHHSGPLKVTLFSGATQLATTNANADGTFAFTDVEMPSTGQNQLVARAADTTWDGTGSKGNESPYSNLITVIVDQEAPYVVSGGISISRPDTGPPVLRSVVGPGPAEPVRAVPPVVARPPESVRAIPPAGKGTPGVGESSSPVGVGSIEGAFPGPAADGAGPAPVALLAGAPEGFVPPPGGWSAGLVPVSLPCALVRDRSPARVRFWVAFRKAGQRRGLMYLVPMTLSGDRFTGFLPNDPLPLFYRFRLLDAAGNESFFPADGEFCRGVQPADTLRLLHRPRWYEAVPATDEWPVDVLGLPPLARVLAYRRLLAPADLVEPVKTWLSTWPEAAGIEVVEAGPTGEAAAREAPWRRDLELLAEERLPVERLEVLIPEVVNGDVPLSELPDPERLPSGPAWERLRNAIRFRQLHAPAP</sequence>
<dbReference type="InterPro" id="IPR013783">
    <property type="entry name" value="Ig-like_fold"/>
</dbReference>
<evidence type="ECO:0000313" key="3">
    <source>
        <dbReference type="EMBL" id="RCK80050.1"/>
    </source>
</evidence>
<evidence type="ECO:0000256" key="1">
    <source>
        <dbReference type="SAM" id="MobiDB-lite"/>
    </source>
</evidence>
<feature type="signal peptide" evidence="2">
    <location>
        <begin position="1"/>
        <end position="30"/>
    </location>
</feature>
<name>A0A367ZPU0_9BACT</name>
<dbReference type="Proteomes" id="UP000252355">
    <property type="component" value="Unassembled WGS sequence"/>
</dbReference>
<evidence type="ECO:0000313" key="4">
    <source>
        <dbReference type="Proteomes" id="UP000252355"/>
    </source>
</evidence>